<feature type="transmembrane region" description="Helical" evidence="5">
    <location>
        <begin position="281"/>
        <end position="304"/>
    </location>
</feature>
<protein>
    <submittedName>
        <fullName evidence="7">ABC transporter ATP-binding protein</fullName>
    </submittedName>
</protein>
<dbReference type="InterPro" id="IPR011527">
    <property type="entry name" value="ABC1_TM_dom"/>
</dbReference>
<keyword evidence="7" id="KW-0547">Nucleotide-binding</keyword>
<proteinExistence type="predicted"/>
<dbReference type="Gene3D" id="3.40.50.300">
    <property type="entry name" value="P-loop containing nucleotide triphosphate hydrolases"/>
    <property type="match status" value="1"/>
</dbReference>
<dbReference type="InterPro" id="IPR036640">
    <property type="entry name" value="ABC1_TM_sf"/>
</dbReference>
<comment type="caution">
    <text evidence="7">The sequence shown here is derived from an EMBL/GenBank/DDBJ whole genome shotgun (WGS) entry which is preliminary data.</text>
</comment>
<gene>
    <name evidence="7" type="ORF">G5B46_01855</name>
</gene>
<name>A0A6G4QS74_9CAUL</name>
<dbReference type="GO" id="GO:0005524">
    <property type="term" value="F:ATP binding"/>
    <property type="evidence" value="ECO:0007669"/>
    <property type="project" value="UniProtKB-KW"/>
</dbReference>
<dbReference type="EMBL" id="JAAKGT010000001">
    <property type="protein sequence ID" value="NGM48343.1"/>
    <property type="molecule type" value="Genomic_DNA"/>
</dbReference>
<evidence type="ECO:0000256" key="2">
    <source>
        <dbReference type="ARBA" id="ARBA00022692"/>
    </source>
</evidence>
<keyword evidence="4 5" id="KW-0472">Membrane</keyword>
<feature type="transmembrane region" description="Helical" evidence="5">
    <location>
        <begin position="61"/>
        <end position="82"/>
    </location>
</feature>
<dbReference type="GO" id="GO:0005886">
    <property type="term" value="C:plasma membrane"/>
    <property type="evidence" value="ECO:0007669"/>
    <property type="project" value="UniProtKB-SubCell"/>
</dbReference>
<dbReference type="InterPro" id="IPR027417">
    <property type="entry name" value="P-loop_NTPase"/>
</dbReference>
<keyword evidence="7" id="KW-0067">ATP-binding</keyword>
<dbReference type="Gene3D" id="1.20.1560.10">
    <property type="entry name" value="ABC transporter type 1, transmembrane domain"/>
    <property type="match status" value="1"/>
</dbReference>
<dbReference type="InterPro" id="IPR039421">
    <property type="entry name" value="Type_1_exporter"/>
</dbReference>
<accession>A0A6G4QS74</accession>
<dbReference type="GO" id="GO:0015421">
    <property type="term" value="F:ABC-type oligopeptide transporter activity"/>
    <property type="evidence" value="ECO:0007669"/>
    <property type="project" value="TreeGrafter"/>
</dbReference>
<keyword evidence="3 5" id="KW-1133">Transmembrane helix</keyword>
<dbReference type="PANTHER" id="PTHR43394">
    <property type="entry name" value="ATP-DEPENDENT PERMEASE MDL1, MITOCHONDRIAL"/>
    <property type="match status" value="1"/>
</dbReference>
<evidence type="ECO:0000313" key="7">
    <source>
        <dbReference type="EMBL" id="NGM48343.1"/>
    </source>
</evidence>
<feature type="transmembrane region" description="Helical" evidence="5">
    <location>
        <begin position="94"/>
        <end position="118"/>
    </location>
</feature>
<evidence type="ECO:0000256" key="4">
    <source>
        <dbReference type="ARBA" id="ARBA00023136"/>
    </source>
</evidence>
<sequence>MLHLQCFAGSGSVTTRHGRGVHWRDQVEADVATTERIGFREATRWLSEIVGPDAAYVKLGIVYTLAIGLMSLATPISVQLLINSVANIALPAPLWTLSGVLLSLLLIVAALSALRVYLMAAFERRVFSRVVAEITIRAVHAQNPFFGDASRGDLFNRYFDLTVVQKAVPGLVIGAFTILLQGMVGLTVTSFYHPFFLAFNVVLVVAVVLVWLIWRRGAITGAVALSHAKHDAARWLESVGGSNGFYKSSRHLAFAMDRSEAKTAAYVDAHKRYFRSSFAQTLSYLLIYALASAALLMLGGNLILRGELSIGQLVAAELILSGVFYGVSQLGYYLDTFYDLVASAEELSLLFSIPQEKPPARGAEAPSDGALRLMDVKLDDARFDFALAAGEQLVVAADPGAERKLTLVLKRHVHPERGLVSIGGADLEALDMYLLRSQVLVLNRPTIAEVTIREYLAMAASDVSATRMLEALAVVGLQERIAQLPKGLDTPLAATGHPLSLGSMMALRLANALLVEPKLLVLGQLYDLLPSRTLTAVLGVLKARGATTLLFTGRPEDMALDGWLHLGLSEQRRFASLAELQDHLASRRQAHALPS</sequence>
<dbReference type="PANTHER" id="PTHR43394:SF4">
    <property type="entry name" value="TOXIN SECRETION ABC TRANSPORTER ATP-BINDING PROTEIN"/>
    <property type="match status" value="1"/>
</dbReference>
<evidence type="ECO:0000256" key="1">
    <source>
        <dbReference type="ARBA" id="ARBA00004651"/>
    </source>
</evidence>
<organism evidence="7">
    <name type="scientific">Caulobacter sp. 602-2</name>
    <dbReference type="NCBI Taxonomy" id="2710887"/>
    <lineage>
        <taxon>Bacteria</taxon>
        <taxon>Pseudomonadati</taxon>
        <taxon>Pseudomonadota</taxon>
        <taxon>Alphaproteobacteria</taxon>
        <taxon>Caulobacterales</taxon>
        <taxon>Caulobacteraceae</taxon>
        <taxon>Caulobacter</taxon>
    </lineage>
</organism>
<comment type="subcellular location">
    <subcellularLocation>
        <location evidence="1">Cell membrane</location>
        <topology evidence="1">Multi-pass membrane protein</topology>
    </subcellularLocation>
</comment>
<feature type="transmembrane region" description="Helical" evidence="5">
    <location>
        <begin position="167"/>
        <end position="189"/>
    </location>
</feature>
<feature type="domain" description="ABC transmembrane type-1" evidence="6">
    <location>
        <begin position="59"/>
        <end position="339"/>
    </location>
</feature>
<dbReference type="SUPFAM" id="SSF52540">
    <property type="entry name" value="P-loop containing nucleoside triphosphate hydrolases"/>
    <property type="match status" value="1"/>
</dbReference>
<feature type="transmembrane region" description="Helical" evidence="5">
    <location>
        <begin position="195"/>
        <end position="214"/>
    </location>
</feature>
<keyword evidence="2 5" id="KW-0812">Transmembrane</keyword>
<dbReference type="AlphaFoldDB" id="A0A6G4QS74"/>
<evidence type="ECO:0000259" key="6">
    <source>
        <dbReference type="PROSITE" id="PS50929"/>
    </source>
</evidence>
<evidence type="ECO:0000256" key="5">
    <source>
        <dbReference type="SAM" id="Phobius"/>
    </source>
</evidence>
<dbReference type="Pfam" id="PF00664">
    <property type="entry name" value="ABC_membrane"/>
    <property type="match status" value="1"/>
</dbReference>
<dbReference type="PROSITE" id="PS50929">
    <property type="entry name" value="ABC_TM1F"/>
    <property type="match status" value="1"/>
</dbReference>
<reference evidence="7" key="1">
    <citation type="submission" date="2020-02" db="EMBL/GenBank/DDBJ databases">
        <authorList>
            <person name="Gao J."/>
            <person name="Sun J."/>
        </authorList>
    </citation>
    <scope>NUCLEOTIDE SEQUENCE</scope>
    <source>
        <strain evidence="7">602-2</strain>
    </source>
</reference>
<dbReference type="SUPFAM" id="SSF90123">
    <property type="entry name" value="ABC transporter transmembrane region"/>
    <property type="match status" value="1"/>
</dbReference>
<evidence type="ECO:0000256" key="3">
    <source>
        <dbReference type="ARBA" id="ARBA00022989"/>
    </source>
</evidence>